<sequence length="215" mass="24300">MERSDYKQPLKVIKDGASDPRRLPREILLKIFEEGTRTALPCIVHGWPIDKGDWNDCARDTLYRGLVKLQTIYKTKLFLRTVSSFPSTCPVSHLHVNGPHGRMEGKARKESGTYISQLLPCCTKLQYLELYFVDLSLSPTKALPAFHSLRFIAIPVTSNFYDIAPLFSNTPNLEALKISGGGHSIIDRPPEIFPQPTFKLRELSLIGKNKLTHPQ</sequence>
<evidence type="ECO:0000313" key="1">
    <source>
        <dbReference type="EMBL" id="KIJ27101.1"/>
    </source>
</evidence>
<dbReference type="AlphaFoldDB" id="A0A0C9UNN6"/>
<name>A0A0C9UNN6_SPHS4</name>
<organism evidence="1 2">
    <name type="scientific">Sphaerobolus stellatus (strain SS14)</name>
    <dbReference type="NCBI Taxonomy" id="990650"/>
    <lineage>
        <taxon>Eukaryota</taxon>
        <taxon>Fungi</taxon>
        <taxon>Dikarya</taxon>
        <taxon>Basidiomycota</taxon>
        <taxon>Agaricomycotina</taxon>
        <taxon>Agaricomycetes</taxon>
        <taxon>Phallomycetidae</taxon>
        <taxon>Geastrales</taxon>
        <taxon>Sphaerobolaceae</taxon>
        <taxon>Sphaerobolus</taxon>
    </lineage>
</organism>
<dbReference type="EMBL" id="KN837347">
    <property type="protein sequence ID" value="KIJ27101.1"/>
    <property type="molecule type" value="Genomic_DNA"/>
</dbReference>
<dbReference type="Gene3D" id="3.80.10.10">
    <property type="entry name" value="Ribonuclease Inhibitor"/>
    <property type="match status" value="1"/>
</dbReference>
<accession>A0A0C9UNN6</accession>
<protein>
    <submittedName>
        <fullName evidence="1">Unplaced genomic scaffold SPHSTscaffold_272, whole genome shotgun sequence</fullName>
    </submittedName>
</protein>
<dbReference type="Proteomes" id="UP000054279">
    <property type="component" value="Unassembled WGS sequence"/>
</dbReference>
<dbReference type="InterPro" id="IPR032675">
    <property type="entry name" value="LRR_dom_sf"/>
</dbReference>
<proteinExistence type="predicted"/>
<reference evidence="1 2" key="1">
    <citation type="submission" date="2014-06" db="EMBL/GenBank/DDBJ databases">
        <title>Evolutionary Origins and Diversification of the Mycorrhizal Mutualists.</title>
        <authorList>
            <consortium name="DOE Joint Genome Institute"/>
            <consortium name="Mycorrhizal Genomics Consortium"/>
            <person name="Kohler A."/>
            <person name="Kuo A."/>
            <person name="Nagy L.G."/>
            <person name="Floudas D."/>
            <person name="Copeland A."/>
            <person name="Barry K.W."/>
            <person name="Cichocki N."/>
            <person name="Veneault-Fourrey C."/>
            <person name="LaButti K."/>
            <person name="Lindquist E.A."/>
            <person name="Lipzen A."/>
            <person name="Lundell T."/>
            <person name="Morin E."/>
            <person name="Murat C."/>
            <person name="Riley R."/>
            <person name="Ohm R."/>
            <person name="Sun H."/>
            <person name="Tunlid A."/>
            <person name="Henrissat B."/>
            <person name="Grigoriev I.V."/>
            <person name="Hibbett D.S."/>
            <person name="Martin F."/>
        </authorList>
    </citation>
    <scope>NUCLEOTIDE SEQUENCE [LARGE SCALE GENOMIC DNA]</scope>
    <source>
        <strain evidence="1 2">SS14</strain>
    </source>
</reference>
<keyword evidence="2" id="KW-1185">Reference proteome</keyword>
<evidence type="ECO:0000313" key="2">
    <source>
        <dbReference type="Proteomes" id="UP000054279"/>
    </source>
</evidence>
<gene>
    <name evidence="1" type="ORF">M422DRAFT_37952</name>
</gene>
<dbReference type="SUPFAM" id="SSF52047">
    <property type="entry name" value="RNI-like"/>
    <property type="match status" value="1"/>
</dbReference>
<dbReference type="HOGENOM" id="CLU_1283994_0_0_1"/>